<reference evidence="3" key="1">
    <citation type="journal article" date="2019" name="Int. J. Syst. Evol. Microbiol.">
        <title>The Global Catalogue of Microorganisms (GCM) 10K type strain sequencing project: providing services to taxonomists for standard genome sequencing and annotation.</title>
        <authorList>
            <consortium name="The Broad Institute Genomics Platform"/>
            <consortium name="The Broad Institute Genome Sequencing Center for Infectious Disease"/>
            <person name="Wu L."/>
            <person name="Ma J."/>
        </authorList>
    </citation>
    <scope>NUCLEOTIDE SEQUENCE [LARGE SCALE GENOMIC DNA]</scope>
    <source>
        <strain evidence="3">CGMCC 4.7277</strain>
    </source>
</reference>
<keyword evidence="1" id="KW-0732">Signal</keyword>
<protein>
    <submittedName>
        <fullName evidence="2">DUF4864 domain-containing protein</fullName>
    </submittedName>
</protein>
<organism evidence="2 3">
    <name type="scientific">Polaromonas jejuensis</name>
    <dbReference type="NCBI Taxonomy" id="457502"/>
    <lineage>
        <taxon>Bacteria</taxon>
        <taxon>Pseudomonadati</taxon>
        <taxon>Pseudomonadota</taxon>
        <taxon>Betaproteobacteria</taxon>
        <taxon>Burkholderiales</taxon>
        <taxon>Comamonadaceae</taxon>
        <taxon>Polaromonas</taxon>
    </lineage>
</organism>
<proteinExistence type="predicted"/>
<dbReference type="EMBL" id="JBHSMX010000003">
    <property type="protein sequence ID" value="MFC5519547.1"/>
    <property type="molecule type" value="Genomic_DNA"/>
</dbReference>
<accession>A0ABW0Q603</accession>
<feature type="chain" id="PRO_5046281165" evidence="1">
    <location>
        <begin position="36"/>
        <end position="155"/>
    </location>
</feature>
<name>A0ABW0Q603_9BURK</name>
<gene>
    <name evidence="2" type="ORF">ACFPP7_01280</name>
</gene>
<evidence type="ECO:0000313" key="3">
    <source>
        <dbReference type="Proteomes" id="UP001596084"/>
    </source>
</evidence>
<comment type="caution">
    <text evidence="2">The sequence shown here is derived from an EMBL/GenBank/DDBJ whole genome shotgun (WGS) entry which is preliminary data.</text>
</comment>
<dbReference type="RefSeq" id="WP_245660577.1">
    <property type="nucleotide sequence ID" value="NZ_JBHSMX010000003.1"/>
</dbReference>
<keyword evidence="3" id="KW-1185">Reference proteome</keyword>
<sequence>MMKTRSHLFLARLARVMAMLVAALALLSTLAPAHAASLSATDEKSVRAVIEGQLAALAKDDAGKAFSYAAPNVRRRLGSSAAFIAMLRNSYPMIYRPASVAFLKPEGQNNHAIQRVQILDADGDAWLAIYSLERQKNKTWRITGCAVMENKGRMA</sequence>
<dbReference type="Pfam" id="PF16156">
    <property type="entry name" value="DUF4864"/>
    <property type="match status" value="1"/>
</dbReference>
<dbReference type="Proteomes" id="UP001596084">
    <property type="component" value="Unassembled WGS sequence"/>
</dbReference>
<feature type="signal peptide" evidence="1">
    <location>
        <begin position="1"/>
        <end position="35"/>
    </location>
</feature>
<evidence type="ECO:0000256" key="1">
    <source>
        <dbReference type="SAM" id="SignalP"/>
    </source>
</evidence>
<evidence type="ECO:0000313" key="2">
    <source>
        <dbReference type="EMBL" id="MFC5519547.1"/>
    </source>
</evidence>
<dbReference type="InterPro" id="IPR032347">
    <property type="entry name" value="DUF4864"/>
</dbReference>